<dbReference type="FunFam" id="1.10.3470.10:FF:000001">
    <property type="entry name" value="Vitamin B12 ABC transporter permease BtuC"/>
    <property type="match status" value="1"/>
</dbReference>
<evidence type="ECO:0000256" key="5">
    <source>
        <dbReference type="ARBA" id="ARBA00022692"/>
    </source>
</evidence>
<feature type="transmembrane region" description="Helical" evidence="8">
    <location>
        <begin position="257"/>
        <end position="286"/>
    </location>
</feature>
<dbReference type="GO" id="GO:0033214">
    <property type="term" value="P:siderophore-iron import into cell"/>
    <property type="evidence" value="ECO:0007669"/>
    <property type="project" value="TreeGrafter"/>
</dbReference>
<feature type="transmembrane region" description="Helical" evidence="8">
    <location>
        <begin position="107"/>
        <end position="127"/>
    </location>
</feature>
<evidence type="ECO:0000256" key="7">
    <source>
        <dbReference type="ARBA" id="ARBA00023136"/>
    </source>
</evidence>
<proteinExistence type="inferred from homology"/>
<dbReference type="GO" id="GO:0005886">
    <property type="term" value="C:plasma membrane"/>
    <property type="evidence" value="ECO:0007669"/>
    <property type="project" value="UniProtKB-SubCell"/>
</dbReference>
<keyword evidence="3" id="KW-0813">Transport</keyword>
<dbReference type="AlphaFoldDB" id="A0A165N1W2"/>
<keyword evidence="5 8" id="KW-0812">Transmembrane</keyword>
<name>A0A165N1W2_9BACL</name>
<dbReference type="CDD" id="cd06550">
    <property type="entry name" value="TM_ABC_iron-siderophores_like"/>
    <property type="match status" value="1"/>
</dbReference>
<dbReference type="GO" id="GO:0022857">
    <property type="term" value="F:transmembrane transporter activity"/>
    <property type="evidence" value="ECO:0007669"/>
    <property type="project" value="InterPro"/>
</dbReference>
<evidence type="ECO:0000256" key="3">
    <source>
        <dbReference type="ARBA" id="ARBA00022448"/>
    </source>
</evidence>
<keyword evidence="10" id="KW-1185">Reference proteome</keyword>
<feature type="transmembrane region" description="Helical" evidence="8">
    <location>
        <begin position="210"/>
        <end position="231"/>
    </location>
</feature>
<reference evidence="10" key="1">
    <citation type="submission" date="2016-01" db="EMBL/GenBank/DDBJ databases">
        <title>Draft genome of Chromobacterium sp. F49.</title>
        <authorList>
            <person name="Hong K.W."/>
        </authorList>
    </citation>
    <scope>NUCLEOTIDE SEQUENCE [LARGE SCALE GENOMIC DNA]</scope>
    <source>
        <strain evidence="10">P7IIIA</strain>
    </source>
</reference>
<feature type="transmembrane region" description="Helical" evidence="8">
    <location>
        <begin position="298"/>
        <end position="320"/>
    </location>
</feature>
<dbReference type="PANTHER" id="PTHR30472:SF25">
    <property type="entry name" value="ABC TRANSPORTER PERMEASE PROTEIN MJ0876-RELATED"/>
    <property type="match status" value="1"/>
</dbReference>
<sequence length="354" mass="37541">MQKLSIQMFSKSEIYVSYGILFILIAASLVLGISIGSVSIPLFHVVQILGAEIFNYPLRAPINASTVSIIMQIRLPRVLLAMLVGFALSLAGAAFQGLLKNPLADPYTLGVSSGSSLGAVIVLFFGVQLPGLGHFTLPVVSIAAGFFTLVGVISFARLVQRNLSVETIILAGILCSSFLGSLISLLIALSGEELRQIIGWLLGSVSMRGWSYVSLITPFLAAGLLMLLGSARELNAMSFSQSDAKNIGVDVKKHTTIVLIGASFVTGSAVAVSGTIGFVGLVIPHIGRMLWGVDHRHLLPLSMLLGGVFLVLVDLLARTIIAPTELPIGVLTAIIGSPVFAIIFIQHRRRRMTA</sequence>
<protein>
    <submittedName>
        <fullName evidence="9">ABC transporter permease</fullName>
    </submittedName>
</protein>
<evidence type="ECO:0000313" key="10">
    <source>
        <dbReference type="Proteomes" id="UP000076567"/>
    </source>
</evidence>
<organism evidence="9 10">
    <name type="scientific">Fictibacillus phosphorivorans</name>
    <dbReference type="NCBI Taxonomy" id="1221500"/>
    <lineage>
        <taxon>Bacteria</taxon>
        <taxon>Bacillati</taxon>
        <taxon>Bacillota</taxon>
        <taxon>Bacilli</taxon>
        <taxon>Bacillales</taxon>
        <taxon>Fictibacillaceae</taxon>
        <taxon>Fictibacillus</taxon>
    </lineage>
</organism>
<dbReference type="PANTHER" id="PTHR30472">
    <property type="entry name" value="FERRIC ENTEROBACTIN TRANSPORT SYSTEM PERMEASE PROTEIN"/>
    <property type="match status" value="1"/>
</dbReference>
<evidence type="ECO:0000256" key="4">
    <source>
        <dbReference type="ARBA" id="ARBA00022475"/>
    </source>
</evidence>
<dbReference type="Gene3D" id="1.10.3470.10">
    <property type="entry name" value="ABC transporter involved in vitamin B12 uptake, BtuC"/>
    <property type="match status" value="1"/>
</dbReference>
<dbReference type="InterPro" id="IPR000522">
    <property type="entry name" value="ABC_transptr_permease_BtuC"/>
</dbReference>
<evidence type="ECO:0000256" key="2">
    <source>
        <dbReference type="ARBA" id="ARBA00007935"/>
    </source>
</evidence>
<dbReference type="SUPFAM" id="SSF81345">
    <property type="entry name" value="ABC transporter involved in vitamin B12 uptake, BtuC"/>
    <property type="match status" value="1"/>
</dbReference>
<keyword evidence="7 8" id="KW-0472">Membrane</keyword>
<comment type="similarity">
    <text evidence="2">Belongs to the binding-protein-dependent transport system permease family. FecCD subfamily.</text>
</comment>
<keyword evidence="6 8" id="KW-1133">Transmembrane helix</keyword>
<evidence type="ECO:0000256" key="6">
    <source>
        <dbReference type="ARBA" id="ARBA00022989"/>
    </source>
</evidence>
<dbReference type="Pfam" id="PF01032">
    <property type="entry name" value="FecCD"/>
    <property type="match status" value="1"/>
</dbReference>
<comment type="subcellular location">
    <subcellularLocation>
        <location evidence="1">Cell membrane</location>
        <topology evidence="1">Multi-pass membrane protein</topology>
    </subcellularLocation>
</comment>
<dbReference type="InterPro" id="IPR037294">
    <property type="entry name" value="ABC_BtuC-like"/>
</dbReference>
<gene>
    <name evidence="9" type="primary">btuC</name>
    <name evidence="9" type="ORF">AWM68_14470</name>
</gene>
<evidence type="ECO:0000256" key="1">
    <source>
        <dbReference type="ARBA" id="ARBA00004651"/>
    </source>
</evidence>
<evidence type="ECO:0000256" key="8">
    <source>
        <dbReference type="SAM" id="Phobius"/>
    </source>
</evidence>
<feature type="transmembrane region" description="Helical" evidence="8">
    <location>
        <begin position="12"/>
        <end position="35"/>
    </location>
</feature>
<feature type="transmembrane region" description="Helical" evidence="8">
    <location>
        <begin position="326"/>
        <end position="345"/>
    </location>
</feature>
<feature type="transmembrane region" description="Helical" evidence="8">
    <location>
        <begin position="134"/>
        <end position="156"/>
    </location>
</feature>
<dbReference type="EMBL" id="LRFC01000038">
    <property type="protein sequence ID" value="KZE64290.1"/>
    <property type="molecule type" value="Genomic_DNA"/>
</dbReference>
<comment type="caution">
    <text evidence="9">The sequence shown here is derived from an EMBL/GenBank/DDBJ whole genome shotgun (WGS) entry which is preliminary data.</text>
</comment>
<keyword evidence="4" id="KW-1003">Cell membrane</keyword>
<feature type="transmembrane region" description="Helical" evidence="8">
    <location>
        <begin position="78"/>
        <end position="95"/>
    </location>
</feature>
<dbReference type="RefSeq" id="WP_066245502.1">
    <property type="nucleotide sequence ID" value="NZ_LRFC01000038.1"/>
</dbReference>
<feature type="transmembrane region" description="Helical" evidence="8">
    <location>
        <begin position="41"/>
        <end position="58"/>
    </location>
</feature>
<accession>A0A165N1W2</accession>
<dbReference type="Proteomes" id="UP000076567">
    <property type="component" value="Unassembled WGS sequence"/>
</dbReference>
<evidence type="ECO:0000313" key="9">
    <source>
        <dbReference type="EMBL" id="KZE64290.1"/>
    </source>
</evidence>
<feature type="transmembrane region" description="Helical" evidence="8">
    <location>
        <begin position="168"/>
        <end position="189"/>
    </location>
</feature>